<evidence type="ECO:0000313" key="2">
    <source>
        <dbReference type="Proteomes" id="UP000001784"/>
    </source>
</evidence>
<organism evidence="1 2">
    <name type="scientific">Syntrophobacter fumaroxidans (strain DSM 10017 / MPOB)</name>
    <dbReference type="NCBI Taxonomy" id="335543"/>
    <lineage>
        <taxon>Bacteria</taxon>
        <taxon>Pseudomonadati</taxon>
        <taxon>Thermodesulfobacteriota</taxon>
        <taxon>Syntrophobacteria</taxon>
        <taxon>Syntrophobacterales</taxon>
        <taxon>Syntrophobacteraceae</taxon>
        <taxon>Syntrophobacter</taxon>
    </lineage>
</organism>
<dbReference type="HOGENOM" id="CLU_1170186_0_0_7"/>
<dbReference type="KEGG" id="sfu:Sfum_2782"/>
<dbReference type="RefSeq" id="WP_011699627.1">
    <property type="nucleotide sequence ID" value="NC_008554.1"/>
</dbReference>
<dbReference type="AlphaFoldDB" id="A0LM08"/>
<name>A0LM08_SYNFM</name>
<reference evidence="1 2" key="1">
    <citation type="submission" date="2006-10" db="EMBL/GenBank/DDBJ databases">
        <title>Complete sequence of Syntrophobacter fumaroxidans MPOB.</title>
        <authorList>
            <consortium name="US DOE Joint Genome Institute"/>
            <person name="Copeland A."/>
            <person name="Lucas S."/>
            <person name="Lapidus A."/>
            <person name="Barry K."/>
            <person name="Detter J.C."/>
            <person name="Glavina del Rio T."/>
            <person name="Hammon N."/>
            <person name="Israni S."/>
            <person name="Pitluck S."/>
            <person name="Goltsman E.G."/>
            <person name="Martinez M."/>
            <person name="Schmutz J."/>
            <person name="Larimer F."/>
            <person name="Land M."/>
            <person name="Hauser L."/>
            <person name="Kyrpides N."/>
            <person name="Kim E."/>
            <person name="Boone D.R."/>
            <person name="Brockman F."/>
            <person name="Culley D."/>
            <person name="Ferry J."/>
            <person name="Gunsalus R."/>
            <person name="McInerney M.J."/>
            <person name="Morrison M."/>
            <person name="Plugge C."/>
            <person name="Rohlin L."/>
            <person name="Scholten J."/>
            <person name="Sieber J."/>
            <person name="Stams A.J.M."/>
            <person name="Worm P."/>
            <person name="Henstra A.M."/>
            <person name="Richardson P."/>
        </authorList>
    </citation>
    <scope>NUCLEOTIDE SEQUENCE [LARGE SCALE GENOMIC DNA]</scope>
    <source>
        <strain evidence="2">DSM 10017 / MPOB</strain>
    </source>
</reference>
<dbReference type="EMBL" id="CP000478">
    <property type="protein sequence ID" value="ABK18460.1"/>
    <property type="molecule type" value="Genomic_DNA"/>
</dbReference>
<keyword evidence="2" id="KW-1185">Reference proteome</keyword>
<sequence length="237" mass="27456">MEDDLIASLTRQVKEEVIENYVRERRLVDLQIEDIDEQAREARLRAEVTGWRLTRLSHLMLENDMRQKLAELLKVPDPSFWAAYLRRKLPRTLPILRVGGLTQKTRFRKLVLEAYGRFHLWMQKYCAAYDQLAGNVRAVNVNIDVFQKNFDVLAILAFLRSLDMQAIEMKKVLGQNFTSLELASLDQKLYLKPVSFEKLDVPAPLTLPGKEAMASAISALAVDVYERYQVRARNCML</sequence>
<protein>
    <submittedName>
        <fullName evidence="1">Uncharacterized protein</fullName>
    </submittedName>
</protein>
<dbReference type="eggNOG" id="ENOG5032MXP">
    <property type="taxonomic scope" value="Bacteria"/>
</dbReference>
<proteinExistence type="predicted"/>
<dbReference type="STRING" id="335543.Sfum_2782"/>
<dbReference type="OrthoDB" id="5500920at2"/>
<dbReference type="InParanoid" id="A0LM08"/>
<dbReference type="Proteomes" id="UP000001784">
    <property type="component" value="Chromosome"/>
</dbReference>
<gene>
    <name evidence="1" type="ordered locus">Sfum_2782</name>
</gene>
<evidence type="ECO:0000313" key="1">
    <source>
        <dbReference type="EMBL" id="ABK18460.1"/>
    </source>
</evidence>
<accession>A0LM08</accession>